<reference evidence="14 15" key="1">
    <citation type="submission" date="2020-08" db="EMBL/GenBank/DDBJ databases">
        <title>Genomic Encyclopedia of Type Strains, Phase III (KMG-III): the genomes of soil and plant-associated and newly described type strains.</title>
        <authorList>
            <person name="Whitman W."/>
        </authorList>
    </citation>
    <scope>NUCLEOTIDE SEQUENCE [LARGE SCALE GENOMIC DNA]</scope>
    <source>
        <strain evidence="14 15">CECT 8640</strain>
    </source>
</reference>
<dbReference type="SMART" id="SM00382">
    <property type="entry name" value="AAA"/>
    <property type="match status" value="1"/>
</dbReference>
<dbReference type="SUPFAM" id="SSF52540">
    <property type="entry name" value="P-loop containing nucleoside triphosphate hydrolases"/>
    <property type="match status" value="1"/>
</dbReference>
<feature type="transmembrane region" description="Helical" evidence="11">
    <location>
        <begin position="150"/>
        <end position="172"/>
    </location>
</feature>
<feature type="domain" description="ABC transmembrane type-1" evidence="13">
    <location>
        <begin position="33"/>
        <end position="322"/>
    </location>
</feature>
<accession>A0A841CNJ4</accession>
<dbReference type="AlphaFoldDB" id="A0A841CNJ4"/>
<dbReference type="PROSITE" id="PS00211">
    <property type="entry name" value="ABC_TRANSPORTER_1"/>
    <property type="match status" value="1"/>
</dbReference>
<evidence type="ECO:0000256" key="4">
    <source>
        <dbReference type="ARBA" id="ARBA00022519"/>
    </source>
</evidence>
<keyword evidence="3" id="KW-1003">Cell membrane</keyword>
<dbReference type="InterPro" id="IPR036640">
    <property type="entry name" value="ABC1_TM_sf"/>
</dbReference>
<dbReference type="InterPro" id="IPR003593">
    <property type="entry name" value="AAA+_ATPase"/>
</dbReference>
<dbReference type="InterPro" id="IPR003439">
    <property type="entry name" value="ABC_transporter-like_ATP-bd"/>
</dbReference>
<dbReference type="PANTHER" id="PTHR43394:SF1">
    <property type="entry name" value="ATP-BINDING CASSETTE SUB-FAMILY B MEMBER 10, MITOCHONDRIAL"/>
    <property type="match status" value="1"/>
</dbReference>
<dbReference type="Proteomes" id="UP000547510">
    <property type="component" value="Unassembled WGS sequence"/>
</dbReference>
<dbReference type="InterPro" id="IPR039421">
    <property type="entry name" value="Type_1_exporter"/>
</dbReference>
<keyword evidence="8 11" id="KW-1133">Transmembrane helix</keyword>
<evidence type="ECO:0000256" key="1">
    <source>
        <dbReference type="ARBA" id="ARBA00004429"/>
    </source>
</evidence>
<evidence type="ECO:0000256" key="9">
    <source>
        <dbReference type="ARBA" id="ARBA00023136"/>
    </source>
</evidence>
<evidence type="ECO:0000256" key="6">
    <source>
        <dbReference type="ARBA" id="ARBA00022741"/>
    </source>
</evidence>
<comment type="subcellular location">
    <subcellularLocation>
        <location evidence="1">Cell inner membrane</location>
        <topology evidence="1">Multi-pass membrane protein</topology>
    </subcellularLocation>
</comment>
<dbReference type="Gene3D" id="3.40.50.300">
    <property type="entry name" value="P-loop containing nucleotide triphosphate hydrolases"/>
    <property type="match status" value="1"/>
</dbReference>
<dbReference type="FunFam" id="3.40.50.300:FF:000221">
    <property type="entry name" value="Multidrug ABC transporter ATP-binding protein"/>
    <property type="match status" value="1"/>
</dbReference>
<dbReference type="InterPro" id="IPR011527">
    <property type="entry name" value="ABC1_TM_dom"/>
</dbReference>
<keyword evidence="5 11" id="KW-0812">Transmembrane</keyword>
<dbReference type="EMBL" id="JACHJN010000008">
    <property type="protein sequence ID" value="MBB5958483.1"/>
    <property type="molecule type" value="Genomic_DNA"/>
</dbReference>
<protein>
    <submittedName>
        <fullName evidence="14">ATP-binding cassette subfamily B protein</fullName>
    </submittedName>
</protein>
<evidence type="ECO:0000259" key="12">
    <source>
        <dbReference type="PROSITE" id="PS50893"/>
    </source>
</evidence>
<keyword evidence="7 14" id="KW-0067">ATP-binding</keyword>
<evidence type="ECO:0000313" key="15">
    <source>
        <dbReference type="Proteomes" id="UP000547510"/>
    </source>
</evidence>
<dbReference type="GO" id="GO:0015421">
    <property type="term" value="F:ABC-type oligopeptide transporter activity"/>
    <property type="evidence" value="ECO:0007669"/>
    <property type="project" value="TreeGrafter"/>
</dbReference>
<evidence type="ECO:0000256" key="7">
    <source>
        <dbReference type="ARBA" id="ARBA00022840"/>
    </source>
</evidence>
<dbReference type="PROSITE" id="PS50893">
    <property type="entry name" value="ABC_TRANSPORTER_2"/>
    <property type="match status" value="1"/>
</dbReference>
<evidence type="ECO:0000259" key="13">
    <source>
        <dbReference type="PROSITE" id="PS50929"/>
    </source>
</evidence>
<dbReference type="PANTHER" id="PTHR43394">
    <property type="entry name" value="ATP-DEPENDENT PERMEASE MDL1, MITOCHONDRIAL"/>
    <property type="match status" value="1"/>
</dbReference>
<organism evidence="14 15">
    <name type="scientific">Saccharothrix tamanrassetensis</name>
    <dbReference type="NCBI Taxonomy" id="1051531"/>
    <lineage>
        <taxon>Bacteria</taxon>
        <taxon>Bacillati</taxon>
        <taxon>Actinomycetota</taxon>
        <taxon>Actinomycetes</taxon>
        <taxon>Pseudonocardiales</taxon>
        <taxon>Pseudonocardiaceae</taxon>
        <taxon>Saccharothrix</taxon>
    </lineage>
</organism>
<feature type="transmembrane region" description="Helical" evidence="11">
    <location>
        <begin position="296"/>
        <end position="321"/>
    </location>
</feature>
<evidence type="ECO:0000313" key="14">
    <source>
        <dbReference type="EMBL" id="MBB5958483.1"/>
    </source>
</evidence>
<evidence type="ECO:0000256" key="10">
    <source>
        <dbReference type="ARBA" id="ARBA00023455"/>
    </source>
</evidence>
<keyword evidence="9 11" id="KW-0472">Membrane</keyword>
<dbReference type="InterPro" id="IPR017871">
    <property type="entry name" value="ABC_transporter-like_CS"/>
</dbReference>
<dbReference type="InterPro" id="IPR027417">
    <property type="entry name" value="P-loop_NTPase"/>
</dbReference>
<dbReference type="GO" id="GO:0005524">
    <property type="term" value="F:ATP binding"/>
    <property type="evidence" value="ECO:0007669"/>
    <property type="project" value="UniProtKB-KW"/>
</dbReference>
<keyword evidence="2" id="KW-0813">Transport</keyword>
<proteinExistence type="inferred from homology"/>
<evidence type="ECO:0000256" key="3">
    <source>
        <dbReference type="ARBA" id="ARBA00022475"/>
    </source>
</evidence>
<dbReference type="Pfam" id="PF00005">
    <property type="entry name" value="ABC_tran"/>
    <property type="match status" value="1"/>
</dbReference>
<evidence type="ECO:0000256" key="8">
    <source>
        <dbReference type="ARBA" id="ARBA00022989"/>
    </source>
</evidence>
<feature type="domain" description="ABC transporter" evidence="12">
    <location>
        <begin position="357"/>
        <end position="597"/>
    </location>
</feature>
<keyword evidence="6" id="KW-0547">Nucleotide-binding</keyword>
<feature type="transmembrane region" description="Helical" evidence="11">
    <location>
        <begin position="262"/>
        <end position="284"/>
    </location>
</feature>
<name>A0A841CNJ4_9PSEU</name>
<keyword evidence="4" id="KW-0997">Cell inner membrane</keyword>
<dbReference type="PROSITE" id="PS50929">
    <property type="entry name" value="ABC_TM1F"/>
    <property type="match status" value="1"/>
</dbReference>
<sequence length="614" mass="67571">MTANSAEDAPRQQNHWLRALVLLWRVSPPQMSGVLATTLVVALVPALNVSLTTHAVQSVADAVSRRDSAQALNQALLAAGAIAVVTAIAQLLTAARGYLETLLRYRMANSIQLRIMEKSVQLPLQDFEDAGTYDKLQRANRESMHRPYQIFTNLISTVSSAVSLSAVSVVLISWDVRIALLVMVAPLPSLAANIFFSRIIWKLEYDRSTDRRRVNYLQYLVTTDRNYKETRLFSLGHLFVGQFRDLVERFYLIDRKWEGRQAAATAALGMLSVATAAVAILFAVHVTVSSGTIGQFAGYVMAVTLVQTTIQTLVGSVAQLYEHNLFLGNLFSFLEKPARGPGTDGKRPFPKTLRKGIEFREVSFTYPGTDNVVLDRVNLFLPAGQCVALVGPNGAGKTTIVKLIARFYDCGGGSILIDDVPVEQYDVEDLRKNIGVIFQDFIQYEASALDNIGFGNLAARDDRAKVTEAARQAGALPFLEQLPKGLDTQLGRWFEEGRQLSGGQWQKVALSRAFLRDAPVMVLDEPTASIDAATEAEVFGRLKEIAGRATTLLIAHRFSTVRVADHIVVIDRGKVLEEGSHPELMARNGMYANLFQLQAAGYQYDVDDCASLQD</sequence>
<feature type="transmembrane region" description="Helical" evidence="11">
    <location>
        <begin position="178"/>
        <end position="201"/>
    </location>
</feature>
<dbReference type="Gene3D" id="1.20.1560.10">
    <property type="entry name" value="ABC transporter type 1, transmembrane domain"/>
    <property type="match status" value="1"/>
</dbReference>
<dbReference type="SUPFAM" id="SSF90123">
    <property type="entry name" value="ABC transporter transmembrane region"/>
    <property type="match status" value="1"/>
</dbReference>
<comment type="caution">
    <text evidence="14">The sequence shown here is derived from an EMBL/GenBank/DDBJ whole genome shotgun (WGS) entry which is preliminary data.</text>
</comment>
<evidence type="ECO:0000256" key="5">
    <source>
        <dbReference type="ARBA" id="ARBA00022692"/>
    </source>
</evidence>
<dbReference type="RefSeq" id="WP_184694468.1">
    <property type="nucleotide sequence ID" value="NZ_JACHJN010000008.1"/>
</dbReference>
<evidence type="ECO:0000256" key="2">
    <source>
        <dbReference type="ARBA" id="ARBA00022448"/>
    </source>
</evidence>
<comment type="similarity">
    <text evidence="10">Belongs to the ABC transporter superfamily. Siderophore-Fe(3+) uptake transporter (SIUT) (TC 3.A.1.21) family.</text>
</comment>
<dbReference type="GO" id="GO:0005886">
    <property type="term" value="C:plasma membrane"/>
    <property type="evidence" value="ECO:0007669"/>
    <property type="project" value="UniProtKB-SubCell"/>
</dbReference>
<evidence type="ECO:0000256" key="11">
    <source>
        <dbReference type="SAM" id="Phobius"/>
    </source>
</evidence>
<dbReference type="GO" id="GO:0016887">
    <property type="term" value="F:ATP hydrolysis activity"/>
    <property type="evidence" value="ECO:0007669"/>
    <property type="project" value="InterPro"/>
</dbReference>
<feature type="transmembrane region" description="Helical" evidence="11">
    <location>
        <begin position="76"/>
        <end position="99"/>
    </location>
</feature>
<feature type="transmembrane region" description="Helical" evidence="11">
    <location>
        <begin position="34"/>
        <end position="56"/>
    </location>
</feature>
<keyword evidence="15" id="KW-1185">Reference proteome</keyword>
<gene>
    <name evidence="14" type="ORF">FHS29_005091</name>
</gene>